<evidence type="ECO:0000256" key="1">
    <source>
        <dbReference type="SAM" id="MobiDB-lite"/>
    </source>
</evidence>
<feature type="compositionally biased region" description="Polar residues" evidence="1">
    <location>
        <begin position="69"/>
        <end position="79"/>
    </location>
</feature>
<feature type="region of interest" description="Disordered" evidence="1">
    <location>
        <begin position="1"/>
        <end position="84"/>
    </location>
</feature>
<proteinExistence type="predicted"/>
<reference evidence="2" key="1">
    <citation type="submission" date="2019-10" db="EMBL/GenBank/DDBJ databases">
        <authorList>
            <consortium name="DOE Joint Genome Institute"/>
            <person name="Kuo A."/>
            <person name="Miyauchi S."/>
            <person name="Kiss E."/>
            <person name="Drula E."/>
            <person name="Kohler A."/>
            <person name="Sanchez-Garcia M."/>
            <person name="Andreopoulos B."/>
            <person name="Barry K.W."/>
            <person name="Bonito G."/>
            <person name="Buee M."/>
            <person name="Carver A."/>
            <person name="Chen C."/>
            <person name="Cichocki N."/>
            <person name="Clum A."/>
            <person name="Culley D."/>
            <person name="Crous P.W."/>
            <person name="Fauchery L."/>
            <person name="Girlanda M."/>
            <person name="Hayes R."/>
            <person name="Keri Z."/>
            <person name="LaButti K."/>
            <person name="Lipzen A."/>
            <person name="Lombard V."/>
            <person name="Magnuson J."/>
            <person name="Maillard F."/>
            <person name="Morin E."/>
            <person name="Murat C."/>
            <person name="Nolan M."/>
            <person name="Ohm R."/>
            <person name="Pangilinan J."/>
            <person name="Pereira M."/>
            <person name="Perotto S."/>
            <person name="Peter M."/>
            <person name="Riley R."/>
            <person name="Sitrit Y."/>
            <person name="Stielow B."/>
            <person name="Szollosi G."/>
            <person name="Zifcakova L."/>
            <person name="Stursova M."/>
            <person name="Spatafora J.W."/>
            <person name="Tedersoo L."/>
            <person name="Vaario L.-M."/>
            <person name="Yamada A."/>
            <person name="Yan M."/>
            <person name="Wang P."/>
            <person name="Xu J."/>
            <person name="Bruns T."/>
            <person name="Baldrian P."/>
            <person name="Vilgalys R."/>
            <person name="Henrissat B."/>
            <person name="Grigoriev I.V."/>
            <person name="Hibbett D."/>
            <person name="Nagy L.G."/>
            <person name="Martin F.M."/>
        </authorList>
    </citation>
    <scope>NUCLEOTIDE SEQUENCE</scope>
    <source>
        <strain evidence="2">Prilba</strain>
    </source>
</reference>
<evidence type="ECO:0000313" key="3">
    <source>
        <dbReference type="Proteomes" id="UP000759537"/>
    </source>
</evidence>
<dbReference type="EMBL" id="WHVB01000018">
    <property type="protein sequence ID" value="KAF8473712.1"/>
    <property type="molecule type" value="Genomic_DNA"/>
</dbReference>
<name>A0A9P5K1M4_9AGAM</name>
<dbReference type="AlphaFoldDB" id="A0A9P5K1M4"/>
<feature type="compositionally biased region" description="Basic and acidic residues" evidence="1">
    <location>
        <begin position="50"/>
        <end position="66"/>
    </location>
</feature>
<reference evidence="2" key="2">
    <citation type="journal article" date="2020" name="Nat. Commun.">
        <title>Large-scale genome sequencing of mycorrhizal fungi provides insights into the early evolution of symbiotic traits.</title>
        <authorList>
            <person name="Miyauchi S."/>
            <person name="Kiss E."/>
            <person name="Kuo A."/>
            <person name="Drula E."/>
            <person name="Kohler A."/>
            <person name="Sanchez-Garcia M."/>
            <person name="Morin E."/>
            <person name="Andreopoulos B."/>
            <person name="Barry K.W."/>
            <person name="Bonito G."/>
            <person name="Buee M."/>
            <person name="Carver A."/>
            <person name="Chen C."/>
            <person name="Cichocki N."/>
            <person name="Clum A."/>
            <person name="Culley D."/>
            <person name="Crous P.W."/>
            <person name="Fauchery L."/>
            <person name="Girlanda M."/>
            <person name="Hayes R.D."/>
            <person name="Keri Z."/>
            <person name="LaButti K."/>
            <person name="Lipzen A."/>
            <person name="Lombard V."/>
            <person name="Magnuson J."/>
            <person name="Maillard F."/>
            <person name="Murat C."/>
            <person name="Nolan M."/>
            <person name="Ohm R.A."/>
            <person name="Pangilinan J."/>
            <person name="Pereira M.F."/>
            <person name="Perotto S."/>
            <person name="Peter M."/>
            <person name="Pfister S."/>
            <person name="Riley R."/>
            <person name="Sitrit Y."/>
            <person name="Stielow J.B."/>
            <person name="Szollosi G."/>
            <person name="Zifcakova L."/>
            <person name="Stursova M."/>
            <person name="Spatafora J.W."/>
            <person name="Tedersoo L."/>
            <person name="Vaario L.M."/>
            <person name="Yamada A."/>
            <person name="Yan M."/>
            <person name="Wang P."/>
            <person name="Xu J."/>
            <person name="Bruns T."/>
            <person name="Baldrian P."/>
            <person name="Vilgalys R."/>
            <person name="Dunand C."/>
            <person name="Henrissat B."/>
            <person name="Grigoriev I.V."/>
            <person name="Hibbett D."/>
            <person name="Nagy L.G."/>
            <person name="Martin F.M."/>
        </authorList>
    </citation>
    <scope>NUCLEOTIDE SEQUENCE</scope>
    <source>
        <strain evidence="2">Prilba</strain>
    </source>
</reference>
<gene>
    <name evidence="2" type="ORF">DFH94DRAFT_684334</name>
</gene>
<feature type="compositionally biased region" description="Polar residues" evidence="1">
    <location>
        <begin position="1"/>
        <end position="30"/>
    </location>
</feature>
<protein>
    <submittedName>
        <fullName evidence="2">Uncharacterized protein</fullName>
    </submittedName>
</protein>
<evidence type="ECO:0000313" key="2">
    <source>
        <dbReference type="EMBL" id="KAF8473712.1"/>
    </source>
</evidence>
<sequence length="204" mass="22913">MNTNARPQTQTRGITNTNTNARPQTQTQMQGHKCKHEHEATNTRPQMQSHKHEATNANTRDRESKCKGPQTQAQGTVNATCHGHPTWVRRRGHCGPARHTNTGTVMNANGRGPVMNVNTITRGVMNANEAQWGLRRGASHEREHGVGEREAVVYSVWLFYRKHYIALHGYYRALQSTTIVDSNYYELSVKGYLPTRLPAPTGAM</sequence>
<accession>A0A9P5K1M4</accession>
<comment type="caution">
    <text evidence="2">The sequence shown here is derived from an EMBL/GenBank/DDBJ whole genome shotgun (WGS) entry which is preliminary data.</text>
</comment>
<dbReference type="Proteomes" id="UP000759537">
    <property type="component" value="Unassembled WGS sequence"/>
</dbReference>
<keyword evidence="3" id="KW-1185">Reference proteome</keyword>
<organism evidence="2 3">
    <name type="scientific">Russula ochroleuca</name>
    <dbReference type="NCBI Taxonomy" id="152965"/>
    <lineage>
        <taxon>Eukaryota</taxon>
        <taxon>Fungi</taxon>
        <taxon>Dikarya</taxon>
        <taxon>Basidiomycota</taxon>
        <taxon>Agaricomycotina</taxon>
        <taxon>Agaricomycetes</taxon>
        <taxon>Russulales</taxon>
        <taxon>Russulaceae</taxon>
        <taxon>Russula</taxon>
    </lineage>
</organism>